<dbReference type="GO" id="GO:0005634">
    <property type="term" value="C:nucleus"/>
    <property type="evidence" value="ECO:0007669"/>
    <property type="project" value="UniProtKB-SubCell"/>
</dbReference>
<evidence type="ECO:0000256" key="1">
    <source>
        <dbReference type="ARBA" id="ARBA00004123"/>
    </source>
</evidence>
<dbReference type="FunFam" id="1.10.10.60:FF:000312">
    <property type="entry name" value="Mix-type homeobox gene 1"/>
    <property type="match status" value="1"/>
</dbReference>
<dbReference type="CDD" id="cd00086">
    <property type="entry name" value="homeodomain"/>
    <property type="match status" value="1"/>
</dbReference>
<feature type="DNA-binding region" description="Homeobox" evidence="7">
    <location>
        <begin position="54"/>
        <end position="113"/>
    </location>
</feature>
<accession>A0ABD1J4S5</accession>
<name>A0ABD1J4S5_9TELE</name>
<comment type="subcellular location">
    <subcellularLocation>
        <location evidence="1 7 8">Nucleus</location>
    </subcellularLocation>
</comment>
<organism evidence="10 11">
    <name type="scientific">Coilia grayii</name>
    <name type="common">Gray's grenadier anchovy</name>
    <dbReference type="NCBI Taxonomy" id="363190"/>
    <lineage>
        <taxon>Eukaryota</taxon>
        <taxon>Metazoa</taxon>
        <taxon>Chordata</taxon>
        <taxon>Craniata</taxon>
        <taxon>Vertebrata</taxon>
        <taxon>Euteleostomi</taxon>
        <taxon>Actinopterygii</taxon>
        <taxon>Neopterygii</taxon>
        <taxon>Teleostei</taxon>
        <taxon>Clupei</taxon>
        <taxon>Clupeiformes</taxon>
        <taxon>Clupeoidei</taxon>
        <taxon>Engraulidae</taxon>
        <taxon>Coilinae</taxon>
        <taxon>Coilia</taxon>
    </lineage>
</organism>
<dbReference type="Pfam" id="PF00046">
    <property type="entry name" value="Homeodomain"/>
    <property type="match status" value="1"/>
</dbReference>
<dbReference type="Gene3D" id="1.10.10.60">
    <property type="entry name" value="Homeodomain-like"/>
    <property type="match status" value="1"/>
</dbReference>
<comment type="caution">
    <text evidence="10">The sequence shown here is derived from an EMBL/GenBank/DDBJ whole genome shotgun (WGS) entry which is preliminary data.</text>
</comment>
<keyword evidence="11" id="KW-1185">Reference proteome</keyword>
<evidence type="ECO:0000256" key="8">
    <source>
        <dbReference type="RuleBase" id="RU000682"/>
    </source>
</evidence>
<comment type="similarity">
    <text evidence="2">Belongs to the paired homeobox family.</text>
</comment>
<dbReference type="InterPro" id="IPR009057">
    <property type="entry name" value="Homeodomain-like_sf"/>
</dbReference>
<dbReference type="EMBL" id="JBHFQA010000019">
    <property type="protein sequence ID" value="KAL2082172.1"/>
    <property type="molecule type" value="Genomic_DNA"/>
</dbReference>
<keyword evidence="4 7" id="KW-0238">DNA-binding</keyword>
<evidence type="ECO:0000256" key="6">
    <source>
        <dbReference type="ARBA" id="ARBA00023242"/>
    </source>
</evidence>
<gene>
    <name evidence="10" type="ORF">ACEWY4_021990</name>
</gene>
<dbReference type="InterPro" id="IPR050649">
    <property type="entry name" value="Paired_Homeobox_TFs"/>
</dbReference>
<dbReference type="SUPFAM" id="SSF46689">
    <property type="entry name" value="Homeodomain-like"/>
    <property type="match status" value="1"/>
</dbReference>
<keyword evidence="5 7" id="KW-0371">Homeobox</keyword>
<reference evidence="10 11" key="1">
    <citation type="submission" date="2024-09" db="EMBL/GenBank/DDBJ databases">
        <title>A chromosome-level genome assembly of Gray's grenadier anchovy, Coilia grayii.</title>
        <authorList>
            <person name="Fu Z."/>
        </authorList>
    </citation>
    <scope>NUCLEOTIDE SEQUENCE [LARGE SCALE GENOMIC DNA]</scope>
    <source>
        <strain evidence="10">G4</strain>
        <tissue evidence="10">Muscle</tissue>
    </source>
</reference>
<evidence type="ECO:0000256" key="4">
    <source>
        <dbReference type="ARBA" id="ARBA00023125"/>
    </source>
</evidence>
<evidence type="ECO:0000313" key="10">
    <source>
        <dbReference type="EMBL" id="KAL2082172.1"/>
    </source>
</evidence>
<dbReference type="SMART" id="SM00389">
    <property type="entry name" value="HOX"/>
    <property type="match status" value="1"/>
</dbReference>
<dbReference type="PANTHER" id="PTHR24329:SF340">
    <property type="entry name" value="ARISTALESS RELATED HOMEOBOX"/>
    <property type="match status" value="1"/>
</dbReference>
<evidence type="ECO:0000256" key="3">
    <source>
        <dbReference type="ARBA" id="ARBA00022473"/>
    </source>
</evidence>
<dbReference type="AlphaFoldDB" id="A0ABD1J4S5"/>
<feature type="domain" description="Homeobox" evidence="9">
    <location>
        <begin position="52"/>
        <end position="112"/>
    </location>
</feature>
<keyword evidence="6 7" id="KW-0539">Nucleus</keyword>
<evidence type="ECO:0000313" key="11">
    <source>
        <dbReference type="Proteomes" id="UP001591681"/>
    </source>
</evidence>
<evidence type="ECO:0000259" key="9">
    <source>
        <dbReference type="PROSITE" id="PS50071"/>
    </source>
</evidence>
<dbReference type="GO" id="GO:0003677">
    <property type="term" value="F:DNA binding"/>
    <property type="evidence" value="ECO:0007669"/>
    <property type="project" value="UniProtKB-UniRule"/>
</dbReference>
<evidence type="ECO:0000256" key="2">
    <source>
        <dbReference type="ARBA" id="ARBA00005733"/>
    </source>
</evidence>
<sequence>MPTVGELAQFHMLSGNLDRTTMSRSDFTVHDRARYFNPQAATGARADSVALLTHRRKRTNFTQQQIEVLEKVYSDTKYPDIYLRERLETLTGLPESRIQVWFQNRRAKSRRQVGHPVTQRSSCAHSLAANAPPPLAHTHIHSHAGIDMARIPSFATTEAFIPSLRSPMEDTHSKIVAVAIKRSRYDESPPPACVYDTNCEVSNLKTDQQVKSHNLSVSVPCNMASYRGHSGNFQTNLSSVGTAPKHVLVEYDNYPPNKTIGPEMRVAIPPLPSSHHGFVRSPPRPVVCPGPPAPLKANANSFGPFSPPRATEARDFSDSDSDWDREVIFGGFL</sequence>
<dbReference type="InterPro" id="IPR001356">
    <property type="entry name" value="HD"/>
</dbReference>
<keyword evidence="3" id="KW-0217">Developmental protein</keyword>
<evidence type="ECO:0000256" key="5">
    <source>
        <dbReference type="ARBA" id="ARBA00023155"/>
    </source>
</evidence>
<dbReference type="PROSITE" id="PS50071">
    <property type="entry name" value="HOMEOBOX_2"/>
    <property type="match status" value="1"/>
</dbReference>
<protein>
    <recommendedName>
        <fullName evidence="9">Homeobox domain-containing protein</fullName>
    </recommendedName>
</protein>
<dbReference type="Proteomes" id="UP001591681">
    <property type="component" value="Unassembled WGS sequence"/>
</dbReference>
<proteinExistence type="inferred from homology"/>
<evidence type="ECO:0000256" key="7">
    <source>
        <dbReference type="PROSITE-ProRule" id="PRU00108"/>
    </source>
</evidence>
<dbReference type="PANTHER" id="PTHR24329">
    <property type="entry name" value="HOMEOBOX PROTEIN ARISTALESS"/>
    <property type="match status" value="1"/>
</dbReference>